<evidence type="ECO:0000256" key="3">
    <source>
        <dbReference type="ARBA" id="ARBA00022705"/>
    </source>
</evidence>
<gene>
    <name evidence="9" type="ORF">SCP_0506360</name>
</gene>
<dbReference type="CDD" id="cd20704">
    <property type="entry name" value="Orc3"/>
    <property type="match status" value="2"/>
</dbReference>
<feature type="compositionally biased region" description="Basic and acidic residues" evidence="6">
    <location>
        <begin position="689"/>
        <end position="707"/>
    </location>
</feature>
<evidence type="ECO:0000256" key="2">
    <source>
        <dbReference type="ARBA" id="ARBA00010977"/>
    </source>
</evidence>
<proteinExistence type="inferred from homology"/>
<dbReference type="Pfam" id="PF07034">
    <property type="entry name" value="ORC3_N"/>
    <property type="match status" value="1"/>
</dbReference>
<evidence type="ECO:0000256" key="6">
    <source>
        <dbReference type="SAM" id="MobiDB-lite"/>
    </source>
</evidence>
<dbReference type="AlphaFoldDB" id="A0A401GMW8"/>
<dbReference type="GO" id="GO:0005664">
    <property type="term" value="C:nuclear origin of replication recognition complex"/>
    <property type="evidence" value="ECO:0007669"/>
    <property type="project" value="InterPro"/>
</dbReference>
<dbReference type="GO" id="GO:0003688">
    <property type="term" value="F:DNA replication origin binding"/>
    <property type="evidence" value="ECO:0007669"/>
    <property type="project" value="TreeGrafter"/>
</dbReference>
<keyword evidence="10" id="KW-1185">Reference proteome</keyword>
<sequence>MDGNAQFYDLDRQLDDLTKSCINIPPAIDLQNTFAQISGTSRPVSESTSAFQWDWRDLPSGASLREKACERAWKRCLNRINKTVKSIHAPLASDIAVCVHAAHSGANVLPGLPYPELPVITLSGGTPSLYNSILHRITSFAPSESPALRSHLHPAECTSLLAAMRALVGGFVPSSGPRMRRPAAALAGYDISLLEVWYASLDEKQPLVIFLHDFEQFTPAVVQDVFEICSLHVPKLPLVFILLLSGLSSTAALQNYPRVTRALLHVHHFTAPSGPAVVAKVLSKTFFDPAFEPDVMLGPSVLKYLLQFLQRYGGGVDFLLTVLQLAHMKHFTEPLALLTHQPAMRDEALQSPASRPFLFALYTRLRAHSLVPNTDPNVPFGSPNSQNISANASALLAAVSAAHVTFRRAARRLRHAFAAMMAVQRALAADGGGAGVPGVVNGFKGKEPERPVHEIGARNGMGAKDGLETLDLMCAVLRGRAGREVRYLTAAIGKLSSRKLRIVLQALLALFTGVEDEKHELEAQAVCTRLEAALTQLPDDVADVPSRTAQLSVGVSEWLVEYLEARLVRLEEYPLWDVWYMGSTPFPAELINPAPRATIISALLHPYAFADAHAELFRTPNSLQGDVLEETITIDGEGATRALWELPDTSILFHRCAEAGRMVNVYDWFQAFAVVLEEQRRQLWRMHRRAEDRPRNEKGKGKERAAEMEMDGGGEEDDEGEDDEGEDDDQGEDEEKWRVEVQARFIRALHELDYMGFVKPTGRKADHIVRTTFDVPD</sequence>
<evidence type="ECO:0000256" key="1">
    <source>
        <dbReference type="ARBA" id="ARBA00004123"/>
    </source>
</evidence>
<comment type="caution">
    <text evidence="9">The sequence shown here is derived from an EMBL/GenBank/DDBJ whole genome shotgun (WGS) entry which is preliminary data.</text>
</comment>
<reference evidence="9 10" key="1">
    <citation type="journal article" date="2018" name="Sci. Rep.">
        <title>Genome sequence of the cauliflower mushroom Sparassis crispa (Hanabiratake) and its association with beneficial usage.</title>
        <authorList>
            <person name="Kiyama R."/>
            <person name="Furutani Y."/>
            <person name="Kawaguchi K."/>
            <person name="Nakanishi T."/>
        </authorList>
    </citation>
    <scope>NUCLEOTIDE SEQUENCE [LARGE SCALE GENOMIC DNA]</scope>
</reference>
<feature type="compositionally biased region" description="Acidic residues" evidence="6">
    <location>
        <begin position="708"/>
        <end position="734"/>
    </location>
</feature>
<organism evidence="9 10">
    <name type="scientific">Sparassis crispa</name>
    <dbReference type="NCBI Taxonomy" id="139825"/>
    <lineage>
        <taxon>Eukaryota</taxon>
        <taxon>Fungi</taxon>
        <taxon>Dikarya</taxon>
        <taxon>Basidiomycota</taxon>
        <taxon>Agaricomycotina</taxon>
        <taxon>Agaricomycetes</taxon>
        <taxon>Polyporales</taxon>
        <taxon>Sparassidaceae</taxon>
        <taxon>Sparassis</taxon>
    </lineage>
</organism>
<dbReference type="Proteomes" id="UP000287166">
    <property type="component" value="Unassembled WGS sequence"/>
</dbReference>
<dbReference type="InterPro" id="IPR020795">
    <property type="entry name" value="ORC3"/>
</dbReference>
<feature type="domain" description="Origin recognition complex subunit 3 N-terminal" evidence="7">
    <location>
        <begin position="60"/>
        <end position="333"/>
    </location>
</feature>
<evidence type="ECO:0000256" key="4">
    <source>
        <dbReference type="ARBA" id="ARBA00023125"/>
    </source>
</evidence>
<dbReference type="PANTHER" id="PTHR12748">
    <property type="entry name" value="ORIGIN RECOGNITION COMPLEX SUBUNIT 3"/>
    <property type="match status" value="1"/>
</dbReference>
<accession>A0A401GMW8</accession>
<dbReference type="GO" id="GO:0005656">
    <property type="term" value="C:nuclear pre-replicative complex"/>
    <property type="evidence" value="ECO:0007669"/>
    <property type="project" value="TreeGrafter"/>
</dbReference>
<dbReference type="GO" id="GO:0006270">
    <property type="term" value="P:DNA replication initiation"/>
    <property type="evidence" value="ECO:0007669"/>
    <property type="project" value="TreeGrafter"/>
</dbReference>
<keyword evidence="3" id="KW-0235">DNA replication</keyword>
<name>A0A401GMW8_9APHY</name>
<feature type="domain" description="Origin recognition complex subunit 3 winged helix C-terminal" evidence="8">
    <location>
        <begin position="596"/>
        <end position="773"/>
    </location>
</feature>
<comment type="similarity">
    <text evidence="2">Belongs to the ORC3 family.</text>
</comment>
<protein>
    <submittedName>
        <fullName evidence="9">Uncharacterized protein</fullName>
    </submittedName>
</protein>
<dbReference type="InterPro" id="IPR040855">
    <property type="entry name" value="ORC_WH_C"/>
</dbReference>
<dbReference type="STRING" id="139825.A0A401GMW8"/>
<keyword evidence="4" id="KW-0238">DNA-binding</keyword>
<dbReference type="Pfam" id="PF18137">
    <property type="entry name" value="WHD_ORC"/>
    <property type="match status" value="1"/>
</dbReference>
<dbReference type="PANTHER" id="PTHR12748:SF0">
    <property type="entry name" value="ORIGIN RECOGNITION COMPLEX SUBUNIT 3"/>
    <property type="match status" value="1"/>
</dbReference>
<dbReference type="GO" id="GO:0031261">
    <property type="term" value="C:DNA replication preinitiation complex"/>
    <property type="evidence" value="ECO:0007669"/>
    <property type="project" value="TreeGrafter"/>
</dbReference>
<dbReference type="RefSeq" id="XP_027614494.1">
    <property type="nucleotide sequence ID" value="XM_027758693.1"/>
</dbReference>
<dbReference type="InParanoid" id="A0A401GMW8"/>
<evidence type="ECO:0000256" key="5">
    <source>
        <dbReference type="ARBA" id="ARBA00023242"/>
    </source>
</evidence>
<dbReference type="EMBL" id="BFAD01000005">
    <property type="protein sequence ID" value="GBE83581.1"/>
    <property type="molecule type" value="Genomic_DNA"/>
</dbReference>
<dbReference type="InterPro" id="IPR045667">
    <property type="entry name" value="ORC3_N"/>
</dbReference>
<evidence type="ECO:0000259" key="8">
    <source>
        <dbReference type="Pfam" id="PF18137"/>
    </source>
</evidence>
<evidence type="ECO:0000259" key="7">
    <source>
        <dbReference type="Pfam" id="PF07034"/>
    </source>
</evidence>
<feature type="region of interest" description="Disordered" evidence="6">
    <location>
        <begin position="688"/>
        <end position="736"/>
    </location>
</feature>
<dbReference type="OrthoDB" id="10265211at2759"/>
<keyword evidence="5" id="KW-0539">Nucleus</keyword>
<comment type="subcellular location">
    <subcellularLocation>
        <location evidence="1">Nucleus</location>
    </subcellularLocation>
</comment>
<evidence type="ECO:0000313" key="9">
    <source>
        <dbReference type="EMBL" id="GBE83581.1"/>
    </source>
</evidence>
<dbReference type="GeneID" id="38780498"/>
<evidence type="ECO:0000313" key="10">
    <source>
        <dbReference type="Proteomes" id="UP000287166"/>
    </source>
</evidence>